<evidence type="ECO:0000256" key="10">
    <source>
        <dbReference type="RuleBase" id="RU003835"/>
    </source>
</evidence>
<dbReference type="SUPFAM" id="SSF53067">
    <property type="entry name" value="Actin-like ATPase domain"/>
    <property type="match status" value="2"/>
</dbReference>
<dbReference type="Pfam" id="PF00871">
    <property type="entry name" value="Acetate_kinase"/>
    <property type="match status" value="1"/>
</dbReference>
<dbReference type="RefSeq" id="WP_248361675.1">
    <property type="nucleotide sequence ID" value="NZ_AP025591.1"/>
</dbReference>
<reference evidence="12" key="1">
    <citation type="journal article" date="2022" name="Int. J. Syst. Evol. Microbiol.">
        <title>Anaeromyxobacter oryzae sp. nov., Anaeromyxobacter diazotrophicus sp. nov. and Anaeromyxobacter paludicola sp. nov., isolated from paddy soils.</title>
        <authorList>
            <person name="Itoh H."/>
            <person name="Xu Z."/>
            <person name="Mise K."/>
            <person name="Masuda Y."/>
            <person name="Ushijima N."/>
            <person name="Hayakawa C."/>
            <person name="Shiratori Y."/>
            <person name="Senoo K."/>
        </authorList>
    </citation>
    <scope>NUCLEOTIDE SEQUENCE [LARGE SCALE GENOMIC DNA]</scope>
    <source>
        <strain evidence="12">Red232</strain>
    </source>
</reference>
<keyword evidence="7 9" id="KW-0067">ATP-binding</keyword>
<dbReference type="PROSITE" id="PS01076">
    <property type="entry name" value="ACETATE_KINASE_2"/>
    <property type="match status" value="1"/>
</dbReference>
<dbReference type="InterPro" id="IPR000890">
    <property type="entry name" value="Aliphatic_acid_kin_short-chain"/>
</dbReference>
<dbReference type="InterPro" id="IPR043129">
    <property type="entry name" value="ATPase_NBD"/>
</dbReference>
<dbReference type="CDD" id="cd24011">
    <property type="entry name" value="ASKHA_NBD_BK"/>
    <property type="match status" value="1"/>
</dbReference>
<comment type="subcellular location">
    <subcellularLocation>
        <location evidence="1 9">Cytoplasm</location>
    </subcellularLocation>
</comment>
<evidence type="ECO:0000256" key="3">
    <source>
        <dbReference type="ARBA" id="ARBA00022490"/>
    </source>
</evidence>
<dbReference type="EC" id="2.7.2.7" evidence="9"/>
<evidence type="ECO:0000256" key="5">
    <source>
        <dbReference type="ARBA" id="ARBA00022741"/>
    </source>
</evidence>
<dbReference type="PRINTS" id="PR00471">
    <property type="entry name" value="ACETATEKNASE"/>
</dbReference>
<keyword evidence="4 9" id="KW-0808">Transferase</keyword>
<dbReference type="PANTHER" id="PTHR21060:SF3">
    <property type="entry name" value="BUTYRATE KINASE 2-RELATED"/>
    <property type="match status" value="1"/>
</dbReference>
<dbReference type="InterPro" id="IPR011245">
    <property type="entry name" value="Butyrate_kin"/>
</dbReference>
<dbReference type="Gene3D" id="3.30.420.40">
    <property type="match status" value="2"/>
</dbReference>
<evidence type="ECO:0000256" key="9">
    <source>
        <dbReference type="HAMAP-Rule" id="MF_00542"/>
    </source>
</evidence>
<evidence type="ECO:0000256" key="4">
    <source>
        <dbReference type="ARBA" id="ARBA00022679"/>
    </source>
</evidence>
<keyword evidence="3 9" id="KW-0963">Cytoplasm</keyword>
<proteinExistence type="inferred from homology"/>
<dbReference type="NCBIfam" id="NF002834">
    <property type="entry name" value="PRK03011.1-5"/>
    <property type="match status" value="1"/>
</dbReference>
<evidence type="ECO:0000313" key="12">
    <source>
        <dbReference type="Proteomes" id="UP001162891"/>
    </source>
</evidence>
<organism evidence="11 12">
    <name type="scientific">Anaeromyxobacter oryzae</name>
    <dbReference type="NCBI Taxonomy" id="2918170"/>
    <lineage>
        <taxon>Bacteria</taxon>
        <taxon>Pseudomonadati</taxon>
        <taxon>Myxococcota</taxon>
        <taxon>Myxococcia</taxon>
        <taxon>Myxococcales</taxon>
        <taxon>Cystobacterineae</taxon>
        <taxon>Anaeromyxobacteraceae</taxon>
        <taxon>Anaeromyxobacter</taxon>
    </lineage>
</organism>
<keyword evidence="12" id="KW-1185">Reference proteome</keyword>
<dbReference type="PIRSF" id="PIRSF036458">
    <property type="entry name" value="Butyrate_kin"/>
    <property type="match status" value="1"/>
</dbReference>
<dbReference type="InterPro" id="IPR023865">
    <property type="entry name" value="Aliphatic_acid_kinase_CS"/>
</dbReference>
<dbReference type="PANTHER" id="PTHR21060">
    <property type="entry name" value="ACETATE KINASE"/>
    <property type="match status" value="1"/>
</dbReference>
<protein>
    <recommendedName>
        <fullName evidence="9">Probable butyrate kinase</fullName>
        <shortName evidence="9">BK</shortName>
        <ecNumber evidence="9">2.7.2.7</ecNumber>
    </recommendedName>
    <alternativeName>
        <fullName evidence="9">Branched-chain carboxylic acid kinase</fullName>
    </alternativeName>
</protein>
<dbReference type="Proteomes" id="UP001162891">
    <property type="component" value="Chromosome"/>
</dbReference>
<dbReference type="EMBL" id="AP025591">
    <property type="protein sequence ID" value="BDG03562.1"/>
    <property type="molecule type" value="Genomic_DNA"/>
</dbReference>
<comment type="catalytic activity">
    <reaction evidence="8 9">
        <text>butanoate + ATP = butanoyl phosphate + ADP</text>
        <dbReference type="Rhea" id="RHEA:13585"/>
        <dbReference type="ChEBI" id="CHEBI:17968"/>
        <dbReference type="ChEBI" id="CHEBI:30616"/>
        <dbReference type="ChEBI" id="CHEBI:58079"/>
        <dbReference type="ChEBI" id="CHEBI:456216"/>
        <dbReference type="EC" id="2.7.2.7"/>
    </reaction>
</comment>
<accession>A0ABN6MUM6</accession>
<evidence type="ECO:0000256" key="2">
    <source>
        <dbReference type="ARBA" id="ARBA00008748"/>
    </source>
</evidence>
<evidence type="ECO:0000256" key="8">
    <source>
        <dbReference type="ARBA" id="ARBA00048596"/>
    </source>
</evidence>
<name>A0ABN6MUM6_9BACT</name>
<sequence length="359" mass="37733">MTAAEPLVLAVNPGSGSTKLALYRGGTLLHEEKLVHPELLERPARRAWEELPARVAAAVGFLQRAEVCAGDLAAVVGRGGLLPPMDSGAYAVDARMLADLERAERGEHASNLGAAMAHALAAPHGCPALVVDPVSVDELDPVARVSGLAGIERRSFSHALNIRAVARRFAREQGRSFEALRLVVAHLGTGISLAALRGGRMADVVNPMDEGPFSGDRAGGLPATALVDLCFAEGATAADVKRRVFGDGGLYSYLGTRDVREALRRGEAGDSQARLLVEALCYQTGKAAAALAAALEGDLDAILLTGGLVHLAPIVEGVRRRIDWIAPVFLFPGEDELRALAEGALRVLSGAERARRYEG</sequence>
<evidence type="ECO:0000256" key="6">
    <source>
        <dbReference type="ARBA" id="ARBA00022777"/>
    </source>
</evidence>
<evidence type="ECO:0000256" key="7">
    <source>
        <dbReference type="ARBA" id="ARBA00022840"/>
    </source>
</evidence>
<evidence type="ECO:0000313" key="11">
    <source>
        <dbReference type="EMBL" id="BDG03562.1"/>
    </source>
</evidence>
<keyword evidence="5 9" id="KW-0547">Nucleotide-binding</keyword>
<dbReference type="HAMAP" id="MF_00542">
    <property type="entry name" value="Butyrate_kinase"/>
    <property type="match status" value="1"/>
</dbReference>
<gene>
    <name evidence="9 11" type="primary">buk</name>
    <name evidence="11" type="ORF">AMOR_25580</name>
</gene>
<keyword evidence="6 9" id="KW-0418">Kinase</keyword>
<evidence type="ECO:0000256" key="1">
    <source>
        <dbReference type="ARBA" id="ARBA00004496"/>
    </source>
</evidence>
<dbReference type="GO" id="GO:0016301">
    <property type="term" value="F:kinase activity"/>
    <property type="evidence" value="ECO:0007669"/>
    <property type="project" value="UniProtKB-KW"/>
</dbReference>
<dbReference type="NCBIfam" id="TIGR02707">
    <property type="entry name" value="butyr_kinase"/>
    <property type="match status" value="1"/>
</dbReference>
<comment type="similarity">
    <text evidence="2 9 10">Belongs to the acetokinase family.</text>
</comment>